<dbReference type="PROSITE" id="PS00378">
    <property type="entry name" value="HEXOKINASE_1"/>
    <property type="match status" value="1"/>
</dbReference>
<evidence type="ECO:0000256" key="9">
    <source>
        <dbReference type="ARBA" id="ARBA00044613"/>
    </source>
</evidence>
<evidence type="ECO:0000256" key="2">
    <source>
        <dbReference type="ARBA" id="ARBA00005028"/>
    </source>
</evidence>
<feature type="domain" description="Hexokinase C-terminal" evidence="14">
    <location>
        <begin position="205"/>
        <end position="450"/>
    </location>
</feature>
<feature type="domain" description="Hexokinase N-terminal" evidence="13">
    <location>
        <begin position="3"/>
        <end position="197"/>
    </location>
</feature>
<accession>A0SNW7</accession>
<dbReference type="PRINTS" id="PR00475">
    <property type="entry name" value="HEXOKINASE"/>
</dbReference>
<dbReference type="Gene3D" id="3.40.367.20">
    <property type="match status" value="1"/>
</dbReference>
<dbReference type="InterPro" id="IPR019807">
    <property type="entry name" value="Hexokinase_BS"/>
</dbReference>
<comment type="catalytic activity">
    <reaction evidence="9">
        <text>a D-hexose + ATP = a D-hexose 6-phosphate + ADP + H(+)</text>
        <dbReference type="Rhea" id="RHEA:22740"/>
        <dbReference type="ChEBI" id="CHEBI:4194"/>
        <dbReference type="ChEBI" id="CHEBI:15378"/>
        <dbReference type="ChEBI" id="CHEBI:30616"/>
        <dbReference type="ChEBI" id="CHEBI:229467"/>
        <dbReference type="ChEBI" id="CHEBI:456216"/>
        <dbReference type="EC" id="2.7.1.1"/>
    </reaction>
    <physiologicalReaction direction="left-to-right" evidence="9">
        <dbReference type="Rhea" id="RHEA:22741"/>
    </physiologicalReaction>
</comment>
<dbReference type="GO" id="GO:0005739">
    <property type="term" value="C:mitochondrion"/>
    <property type="evidence" value="ECO:0007669"/>
    <property type="project" value="TreeGrafter"/>
</dbReference>
<keyword evidence="6 12" id="KW-0418">Kinase</keyword>
<feature type="non-terminal residue" evidence="15">
    <location>
        <position position="1"/>
    </location>
</feature>
<dbReference type="GO" id="GO:0004340">
    <property type="term" value="F:glucokinase activity"/>
    <property type="evidence" value="ECO:0007669"/>
    <property type="project" value="TreeGrafter"/>
</dbReference>
<comment type="pathway">
    <text evidence="1">Carbohydrate degradation; glycolysis; D-glyceraldehyde 3-phosphate and glycerone phosphate from D-glucose: step 1/4.</text>
</comment>
<dbReference type="FunFam" id="3.30.420.40:FF:000805">
    <property type="entry name" value="Hexokinase-2"/>
    <property type="match status" value="1"/>
</dbReference>
<dbReference type="UniPathway" id="UPA00109">
    <property type="reaction ID" value="UER00180"/>
</dbReference>
<dbReference type="GO" id="GO:0005524">
    <property type="term" value="F:ATP binding"/>
    <property type="evidence" value="ECO:0007669"/>
    <property type="project" value="UniProtKB-UniRule"/>
</dbReference>
<evidence type="ECO:0000256" key="8">
    <source>
        <dbReference type="ARBA" id="ARBA00023152"/>
    </source>
</evidence>
<dbReference type="EC" id="2.7.1.-" evidence="12"/>
<dbReference type="GO" id="GO:0001678">
    <property type="term" value="P:intracellular glucose homeostasis"/>
    <property type="evidence" value="ECO:0007669"/>
    <property type="project" value="InterPro"/>
</dbReference>
<evidence type="ECO:0000313" key="15">
    <source>
        <dbReference type="EMBL" id="ABI49144.1"/>
    </source>
</evidence>
<dbReference type="GO" id="GO:0005536">
    <property type="term" value="F:D-glucose binding"/>
    <property type="evidence" value="ECO:0007669"/>
    <property type="project" value="InterPro"/>
</dbReference>
<dbReference type="PROSITE" id="PS51748">
    <property type="entry name" value="HEXOKINASE_2"/>
    <property type="match status" value="1"/>
</dbReference>
<keyword evidence="4 12" id="KW-0808">Transferase</keyword>
<comment type="catalytic activity">
    <reaction evidence="10">
        <text>D-fructose + ATP = D-fructose 6-phosphate + ADP + H(+)</text>
        <dbReference type="Rhea" id="RHEA:16125"/>
        <dbReference type="ChEBI" id="CHEBI:15378"/>
        <dbReference type="ChEBI" id="CHEBI:30616"/>
        <dbReference type="ChEBI" id="CHEBI:37721"/>
        <dbReference type="ChEBI" id="CHEBI:61527"/>
        <dbReference type="ChEBI" id="CHEBI:456216"/>
        <dbReference type="EC" id="2.7.1.1"/>
    </reaction>
    <physiologicalReaction direction="left-to-right" evidence="10">
        <dbReference type="Rhea" id="RHEA:16126"/>
    </physiologicalReaction>
</comment>
<dbReference type="GO" id="GO:0008865">
    <property type="term" value="F:fructokinase activity"/>
    <property type="evidence" value="ECO:0007669"/>
    <property type="project" value="TreeGrafter"/>
</dbReference>
<dbReference type="GO" id="GO:0006096">
    <property type="term" value="P:glycolytic process"/>
    <property type="evidence" value="ECO:0007669"/>
    <property type="project" value="UniProtKB-UniPathway"/>
</dbReference>
<evidence type="ECO:0000256" key="7">
    <source>
        <dbReference type="ARBA" id="ARBA00022840"/>
    </source>
</evidence>
<evidence type="ECO:0000259" key="13">
    <source>
        <dbReference type="Pfam" id="PF00349"/>
    </source>
</evidence>
<evidence type="ECO:0000256" key="1">
    <source>
        <dbReference type="ARBA" id="ARBA00004888"/>
    </source>
</evidence>
<dbReference type="Pfam" id="PF03727">
    <property type="entry name" value="Hexokinase_2"/>
    <property type="match status" value="1"/>
</dbReference>
<dbReference type="AlphaFoldDB" id="A0SNW7"/>
<evidence type="ECO:0000256" key="4">
    <source>
        <dbReference type="ARBA" id="ARBA00022679"/>
    </source>
</evidence>
<dbReference type="SUPFAM" id="SSF53067">
    <property type="entry name" value="Actin-like ATPase domain"/>
    <property type="match status" value="2"/>
</dbReference>
<dbReference type="InterPro" id="IPR022672">
    <property type="entry name" value="Hexokinase_N"/>
</dbReference>
<comment type="pathway">
    <text evidence="2">Carbohydrate metabolism; hexose metabolism.</text>
</comment>
<dbReference type="EMBL" id="DQ845789">
    <property type="protein sequence ID" value="ABI49144.1"/>
    <property type="molecule type" value="mRNA"/>
</dbReference>
<dbReference type="PANTHER" id="PTHR19443:SF16">
    <property type="entry name" value="HEXOKINASE TYPE 1-RELATED"/>
    <property type="match status" value="1"/>
</dbReference>
<evidence type="ECO:0000256" key="10">
    <source>
        <dbReference type="ARBA" id="ARBA00047905"/>
    </source>
</evidence>
<evidence type="ECO:0000259" key="14">
    <source>
        <dbReference type="Pfam" id="PF03727"/>
    </source>
</evidence>
<evidence type="ECO:0000256" key="5">
    <source>
        <dbReference type="ARBA" id="ARBA00022741"/>
    </source>
</evidence>
<evidence type="ECO:0000256" key="11">
    <source>
        <dbReference type="ARBA" id="ARBA00048160"/>
    </source>
</evidence>
<dbReference type="GO" id="GO:0006006">
    <property type="term" value="P:glucose metabolic process"/>
    <property type="evidence" value="ECO:0007669"/>
    <property type="project" value="TreeGrafter"/>
</dbReference>
<sequence length="456" mass="49564">MALQALLSKFEVHPSTFQGIIEDIHRQMEDGLAGRPSSLKMIPSYADAATGREEGKFLALDFGGTNFRIVMVHLHDGKIVDKIISSNNRLNEKTPLGADLFRQVAAHIVKFLDDHHLKPAAGEPALPLGFTFSFPVNQTSISSGTLIYWTKEFIASGVEGNDVVALLRTALHEVGLDQSINVVALVNDTVGTMAAHSFEHPETAMGVIMGTGTNACYRESISQIPKLHNPPAGKSHTIINMEWGNYDHMPATEMDELLFTHTGQPALMRFEKMTSGRYMGLLMREVITKCIADGVLFPALPQGAGWVFDPESRFDAMWMDRILTDRAPYPVTRGYLLQCAGRPADDNVFLDANHLEFLLYLSRAILSRSARFAGLMVAAVVARLYRQAPTRAMVVAVDGSVFHKSPGYDTLMQETVTQALVLAGVTPEACHVAVQHAADGSGVGAAVIAATAVAHQ</sequence>
<evidence type="ECO:0000256" key="3">
    <source>
        <dbReference type="ARBA" id="ARBA00009225"/>
    </source>
</evidence>
<reference evidence="15" key="1">
    <citation type="journal article" date="2006" name="BMC Evol. Biol.">
        <title>The glycolytic pathway of Trimastix pyriformis is an evolutionary mosaic.</title>
        <authorList>
            <person name="Stechmann A."/>
            <person name="Baumgartner M."/>
            <person name="Silberman J.D."/>
            <person name="Roger A.J."/>
        </authorList>
    </citation>
    <scope>NUCLEOTIDE SEQUENCE</scope>
</reference>
<keyword evidence="5 12" id="KW-0547">Nucleotide-binding</keyword>
<evidence type="ECO:0000256" key="12">
    <source>
        <dbReference type="RuleBase" id="RU362007"/>
    </source>
</evidence>
<name>A0SNW7_9EUKA</name>
<dbReference type="Gene3D" id="3.30.420.40">
    <property type="match status" value="1"/>
</dbReference>
<keyword evidence="8 12" id="KW-0324">Glycolysis</keyword>
<dbReference type="InterPro" id="IPR043129">
    <property type="entry name" value="ATPase_NBD"/>
</dbReference>
<organism evidence="15">
    <name type="scientific">Paratrimastix pyriformis</name>
    <dbReference type="NCBI Taxonomy" id="342808"/>
    <lineage>
        <taxon>Eukaryota</taxon>
        <taxon>Metamonada</taxon>
        <taxon>Preaxostyla</taxon>
        <taxon>Paratrimastigidae</taxon>
        <taxon>Paratrimastix</taxon>
    </lineage>
</organism>
<comment type="catalytic activity">
    <reaction evidence="11">
        <text>D-glucose + ATP = D-glucose 6-phosphate + ADP + H(+)</text>
        <dbReference type="Rhea" id="RHEA:17825"/>
        <dbReference type="ChEBI" id="CHEBI:4167"/>
        <dbReference type="ChEBI" id="CHEBI:15378"/>
        <dbReference type="ChEBI" id="CHEBI:30616"/>
        <dbReference type="ChEBI" id="CHEBI:61548"/>
        <dbReference type="ChEBI" id="CHEBI:456216"/>
        <dbReference type="EC" id="2.7.1.1"/>
    </reaction>
    <physiologicalReaction direction="left-to-right" evidence="11">
        <dbReference type="Rhea" id="RHEA:17826"/>
    </physiologicalReaction>
</comment>
<comment type="similarity">
    <text evidence="3 12">Belongs to the hexokinase family.</text>
</comment>
<dbReference type="InterPro" id="IPR022673">
    <property type="entry name" value="Hexokinase_C"/>
</dbReference>
<protein>
    <recommendedName>
        <fullName evidence="12">Phosphotransferase</fullName>
        <ecNumber evidence="12">2.7.1.-</ecNumber>
    </recommendedName>
</protein>
<proteinExistence type="evidence at transcript level"/>
<dbReference type="PANTHER" id="PTHR19443">
    <property type="entry name" value="HEXOKINASE"/>
    <property type="match status" value="1"/>
</dbReference>
<dbReference type="GO" id="GO:0005829">
    <property type="term" value="C:cytosol"/>
    <property type="evidence" value="ECO:0007669"/>
    <property type="project" value="TreeGrafter"/>
</dbReference>
<dbReference type="Pfam" id="PF00349">
    <property type="entry name" value="Hexokinase_1"/>
    <property type="match status" value="1"/>
</dbReference>
<keyword evidence="7 12" id="KW-0067">ATP-binding</keyword>
<dbReference type="InterPro" id="IPR001312">
    <property type="entry name" value="Hexokinase"/>
</dbReference>
<evidence type="ECO:0000256" key="6">
    <source>
        <dbReference type="ARBA" id="ARBA00022777"/>
    </source>
</evidence>